<feature type="region of interest" description="Disordered" evidence="2">
    <location>
        <begin position="606"/>
        <end position="636"/>
    </location>
</feature>
<accession>A0A167D992</accession>
<comment type="caution">
    <text evidence="4">The sequence shown here is derived from an EMBL/GenBank/DDBJ whole genome shotgun (WGS) entry which is preliminary data.</text>
</comment>
<dbReference type="InterPro" id="IPR053181">
    <property type="entry name" value="EcdB-like_regulator"/>
</dbReference>
<dbReference type="Gene3D" id="4.10.240.10">
    <property type="entry name" value="Zn(2)-C6 fungal-type DNA-binding domain"/>
    <property type="match status" value="1"/>
</dbReference>
<feature type="region of interest" description="Disordered" evidence="2">
    <location>
        <begin position="1"/>
        <end position="245"/>
    </location>
</feature>
<dbReference type="InterPro" id="IPR036864">
    <property type="entry name" value="Zn2-C6_fun-type_DNA-bd_sf"/>
</dbReference>
<feature type="compositionally biased region" description="Basic and acidic residues" evidence="2">
    <location>
        <begin position="93"/>
        <end position="103"/>
    </location>
</feature>
<evidence type="ECO:0000313" key="5">
    <source>
        <dbReference type="Proteomes" id="UP000243498"/>
    </source>
</evidence>
<keyword evidence="5" id="KW-1185">Reference proteome</keyword>
<feature type="compositionally biased region" description="Pro residues" evidence="2">
    <location>
        <begin position="116"/>
        <end position="133"/>
    </location>
</feature>
<evidence type="ECO:0000256" key="1">
    <source>
        <dbReference type="ARBA" id="ARBA00023242"/>
    </source>
</evidence>
<dbReference type="CDD" id="cd12148">
    <property type="entry name" value="fungal_TF_MHR"/>
    <property type="match status" value="1"/>
</dbReference>
<gene>
    <name evidence="4" type="ORF">NOR_04945</name>
</gene>
<dbReference type="OrthoDB" id="5244761at2759"/>
<protein>
    <submittedName>
        <fullName evidence="4">C6 zinc finger domain-containing protein</fullName>
    </submittedName>
</protein>
<dbReference type="InterPro" id="IPR001138">
    <property type="entry name" value="Zn2Cys6_DnaBD"/>
</dbReference>
<dbReference type="AlphaFoldDB" id="A0A167D992"/>
<dbReference type="OMA" id="RDKGTEC"/>
<evidence type="ECO:0000256" key="2">
    <source>
        <dbReference type="SAM" id="MobiDB-lite"/>
    </source>
</evidence>
<feature type="compositionally biased region" description="Basic and acidic residues" evidence="2">
    <location>
        <begin position="145"/>
        <end position="157"/>
    </location>
</feature>
<feature type="region of interest" description="Disordered" evidence="2">
    <location>
        <begin position="670"/>
        <end position="726"/>
    </location>
</feature>
<dbReference type="PANTHER" id="PTHR47785:SF4">
    <property type="entry name" value="ZN(II)2CYS6 TRANSCRIPTION FACTOR (EUROFUNG)"/>
    <property type="match status" value="1"/>
</dbReference>
<reference evidence="4 5" key="1">
    <citation type="journal article" date="2016" name="Genome Biol. Evol.">
        <title>Divergent and convergent evolution of fungal pathogenicity.</title>
        <authorList>
            <person name="Shang Y."/>
            <person name="Xiao G."/>
            <person name="Zheng P."/>
            <person name="Cen K."/>
            <person name="Zhan S."/>
            <person name="Wang C."/>
        </authorList>
    </citation>
    <scope>NUCLEOTIDE SEQUENCE [LARGE SCALE GENOMIC DNA]</scope>
    <source>
        <strain evidence="4 5">RCEF 4871</strain>
    </source>
</reference>
<proteinExistence type="predicted"/>
<feature type="compositionally biased region" description="Polar residues" evidence="2">
    <location>
        <begin position="222"/>
        <end position="238"/>
    </location>
</feature>
<dbReference type="SMART" id="SM00066">
    <property type="entry name" value="GAL4"/>
    <property type="match status" value="1"/>
</dbReference>
<dbReference type="Proteomes" id="UP000243498">
    <property type="component" value="Unassembled WGS sequence"/>
</dbReference>
<dbReference type="Pfam" id="PF00172">
    <property type="entry name" value="Zn_clus"/>
    <property type="match status" value="1"/>
</dbReference>
<dbReference type="PANTHER" id="PTHR47785">
    <property type="entry name" value="ZN(II)2CYS6 TRANSCRIPTION FACTOR (EUROFUNG)-RELATED-RELATED"/>
    <property type="match status" value="1"/>
</dbReference>
<organism evidence="4 5">
    <name type="scientific">Metarhizium rileyi (strain RCEF 4871)</name>
    <name type="common">Nomuraea rileyi</name>
    <dbReference type="NCBI Taxonomy" id="1649241"/>
    <lineage>
        <taxon>Eukaryota</taxon>
        <taxon>Fungi</taxon>
        <taxon>Dikarya</taxon>
        <taxon>Ascomycota</taxon>
        <taxon>Pezizomycotina</taxon>
        <taxon>Sordariomycetes</taxon>
        <taxon>Hypocreomycetidae</taxon>
        <taxon>Hypocreales</taxon>
        <taxon>Clavicipitaceae</taxon>
        <taxon>Metarhizium</taxon>
    </lineage>
</organism>
<dbReference type="PROSITE" id="PS50048">
    <property type="entry name" value="ZN2_CY6_FUNGAL_2"/>
    <property type="match status" value="1"/>
</dbReference>
<feature type="domain" description="Zn(2)-C6 fungal-type" evidence="3">
    <location>
        <begin position="264"/>
        <end position="293"/>
    </location>
</feature>
<dbReference type="SUPFAM" id="SSF57701">
    <property type="entry name" value="Zn2/Cys6 DNA-binding domain"/>
    <property type="match status" value="1"/>
</dbReference>
<dbReference type="CDD" id="cd00067">
    <property type="entry name" value="GAL4"/>
    <property type="match status" value="1"/>
</dbReference>
<sequence>MDPEPNSKRPRFGSWSTSSPTGTSLPPPHNSSTPRPHHTQAPPPPPPHPPVSHSHHPPGQSPYHQQYSPRANELGSGPPAPLSIHGHALPAHPDLDRRQHDQETLAPMQDHFRQPGHPPPPQPHHPNQPPSPAHPAYHQYPPRDSVIKRESGEDPRRSNSAGGHAPDSLSHTAHLGSVSHPPPSHQTGSAYPSEGQQRHMGYENGPSVPPTAGSYRPPNYPPQTSTHQPSYESHSSYPPATEPFYGVYTSSAASKKKNTRASQACDQCRQLKAKCDETKPCKTCRDKGTECRYRDPVPKATDKAQADILEGITMVQHSITSLMEQVGRMDSRMTKLEASVGGHPNGSFAKMDPVVEEEQLRLRRSPFGDEPESASQYYNSGGSSRDLLCVGAEREPLDVMAEDELEAEPGPPVPPGEPAIPINHTTLAGLLLGWPCISDIVKPHLEAEGIRHIWEYPISHEQNRGALIVYGRGEDSHPSRQAKDVYVHGQIDMGEESSDTASPSPADWGHLGGLSPADQVVEYKGGVLASDGNPDFSENKVWDYVKSFRDNILNMHPIIQPGTLDTWVRQFLSSLPPRSTTSKVPKASSKAAFAVGSVATNTATEIAGLKRKRSPGPDGPEVPSTPTSGRSGRPERSIHNALVLTILALGKICMHRDRIYDAVHQANPIHHGSPSARNGIPPSPSQGSPPSISSHSHSSGCLGASPKEMDRGAQSRRSSIYGGSAGTSRTGYGLKKNYEAIPGLEYFAFATDILGNHTGAYKNMKNVYALIFAGLYHGQLARPMESFAFVHQASHKLQVIMRPSMDKLRRVKLTDMEMISEARHNQLALTFWTCLQLESDLIAELQLPPSGLLSYEENMPHPNMSLLEGFDQRVLDSYLAQLYLRTHLNSIHRMFYSPDKDKKELEPKELDTKFNNVGLVADAVSSMQWVARSFAFNEDDPPAEDILAARLRAKYWGAQVITYRPFIRQILTWSEKMKHPSSPSSMETVSEFRQGIAAPVLELSVKSRQEIPPGVIEYAKRGIKALIESTRAFHGLGPERPIITNVFGTAHAQWGNLLVLAACFKDEVLSSEIDAELLMTLFSRTIHFLRQSSTATGSLKTDMHILEGIQRDLFLPGADAKTTRSFSSSAYLLQTPKLPMGAPPPMSNPS</sequence>
<dbReference type="PROSITE" id="PS00463">
    <property type="entry name" value="ZN2_CY6_FUNGAL_1"/>
    <property type="match status" value="1"/>
</dbReference>
<dbReference type="GO" id="GO:0000981">
    <property type="term" value="F:DNA-binding transcription factor activity, RNA polymerase II-specific"/>
    <property type="evidence" value="ECO:0007669"/>
    <property type="project" value="InterPro"/>
</dbReference>
<dbReference type="GO" id="GO:0008270">
    <property type="term" value="F:zinc ion binding"/>
    <property type="evidence" value="ECO:0007669"/>
    <property type="project" value="InterPro"/>
</dbReference>
<keyword evidence="1" id="KW-0539">Nucleus</keyword>
<feature type="compositionally biased region" description="Pro residues" evidence="2">
    <location>
        <begin position="41"/>
        <end position="50"/>
    </location>
</feature>
<feature type="compositionally biased region" description="Low complexity" evidence="2">
    <location>
        <begin position="57"/>
        <end position="69"/>
    </location>
</feature>
<feature type="compositionally biased region" description="Low complexity" evidence="2">
    <location>
        <begin position="685"/>
        <end position="699"/>
    </location>
</feature>
<dbReference type="STRING" id="1081105.A0A167D992"/>
<name>A0A167D992_METRR</name>
<dbReference type="EMBL" id="AZHC01000014">
    <property type="protein sequence ID" value="OAA42096.1"/>
    <property type="molecule type" value="Genomic_DNA"/>
</dbReference>
<evidence type="ECO:0000313" key="4">
    <source>
        <dbReference type="EMBL" id="OAA42096.1"/>
    </source>
</evidence>
<evidence type="ECO:0000259" key="3">
    <source>
        <dbReference type="PROSITE" id="PS50048"/>
    </source>
</evidence>